<accession>A0A0N4X765</accession>
<dbReference type="WBParaSite" id="HPLM_0002020701-mRNA-1">
    <property type="protein sequence ID" value="HPLM_0002020701-mRNA-1"/>
    <property type="gene ID" value="HPLM_0002020701"/>
</dbReference>
<name>A0A0N4X765_HAEPC</name>
<protein>
    <submittedName>
        <fullName evidence="3">Mu-like prophage major head subunit gpT</fullName>
    </submittedName>
</protein>
<dbReference type="Proteomes" id="UP000268014">
    <property type="component" value="Unassembled WGS sequence"/>
</dbReference>
<dbReference type="AlphaFoldDB" id="A0A0N4X765"/>
<keyword evidence="2" id="KW-1185">Reference proteome</keyword>
<reference evidence="3" key="1">
    <citation type="submission" date="2017-02" db="UniProtKB">
        <authorList>
            <consortium name="WormBaseParasite"/>
        </authorList>
    </citation>
    <scope>IDENTIFICATION</scope>
</reference>
<evidence type="ECO:0000313" key="2">
    <source>
        <dbReference type="Proteomes" id="UP000268014"/>
    </source>
</evidence>
<organism evidence="3">
    <name type="scientific">Haemonchus placei</name>
    <name type="common">Barber's pole worm</name>
    <dbReference type="NCBI Taxonomy" id="6290"/>
    <lineage>
        <taxon>Eukaryota</taxon>
        <taxon>Metazoa</taxon>
        <taxon>Ecdysozoa</taxon>
        <taxon>Nematoda</taxon>
        <taxon>Chromadorea</taxon>
        <taxon>Rhabditida</taxon>
        <taxon>Rhabditina</taxon>
        <taxon>Rhabditomorpha</taxon>
        <taxon>Strongyloidea</taxon>
        <taxon>Trichostrongylidae</taxon>
        <taxon>Haemonchus</taxon>
    </lineage>
</organism>
<sequence>MRQDTLHRIAQGKGTQLLNKLHDDDDVTMTTDYSLAAKLPLVVKNDKVNRQYNDKSVIVKLEPEVGSIAGEQQPLKTMIAHAKIAVDLDMNRVGVVVEKYINVANSLDADASTTLEIPQKAKGEKRHWNATKASG</sequence>
<evidence type="ECO:0000313" key="3">
    <source>
        <dbReference type="WBParaSite" id="HPLM_0002020701-mRNA-1"/>
    </source>
</evidence>
<gene>
    <name evidence="1" type="ORF">HPLM_LOCUS20199</name>
</gene>
<reference evidence="1 2" key="2">
    <citation type="submission" date="2018-11" db="EMBL/GenBank/DDBJ databases">
        <authorList>
            <consortium name="Pathogen Informatics"/>
        </authorList>
    </citation>
    <scope>NUCLEOTIDE SEQUENCE [LARGE SCALE GENOMIC DNA]</scope>
    <source>
        <strain evidence="1 2">MHpl1</strain>
    </source>
</reference>
<evidence type="ECO:0000313" key="1">
    <source>
        <dbReference type="EMBL" id="VDO82088.1"/>
    </source>
</evidence>
<dbReference type="EMBL" id="UZAF01021946">
    <property type="protein sequence ID" value="VDO82088.1"/>
    <property type="molecule type" value="Genomic_DNA"/>
</dbReference>
<proteinExistence type="predicted"/>